<keyword evidence="4" id="KW-1185">Reference proteome</keyword>
<dbReference type="EMBL" id="JAERRF010000001">
    <property type="protein sequence ID" value="MBL1095501.1"/>
    <property type="molecule type" value="Genomic_DNA"/>
</dbReference>
<reference evidence="3 4" key="1">
    <citation type="submission" date="2021-01" db="EMBL/GenBank/DDBJ databases">
        <title>WGS of actinomycetes isolated from Thailand.</title>
        <authorList>
            <person name="Thawai C."/>
        </authorList>
    </citation>
    <scope>NUCLEOTIDE SEQUENCE [LARGE SCALE GENOMIC DNA]</scope>
    <source>
        <strain evidence="3 4">CA1R205</strain>
    </source>
</reference>
<keyword evidence="2" id="KW-0812">Transmembrane</keyword>
<dbReference type="RefSeq" id="WP_201870762.1">
    <property type="nucleotide sequence ID" value="NZ_JAERRF010000001.1"/>
</dbReference>
<accession>A0ABS1N6I5</accession>
<protein>
    <submittedName>
        <fullName evidence="3">Uncharacterized protein</fullName>
    </submittedName>
</protein>
<dbReference type="Proteomes" id="UP000634229">
    <property type="component" value="Unassembled WGS sequence"/>
</dbReference>
<proteinExistence type="predicted"/>
<sequence>MVKKVTEKRRRRKKNGQIFVNASGGRRSLLRLAALAVGCVCLGYLLLLVAALSGVIWQDAQDPPRTAERSTNGSAPATGSWSGAGSEGVGVSAPLATASPTGGSRW</sequence>
<keyword evidence="2" id="KW-0472">Membrane</keyword>
<organism evidence="3 4">
    <name type="scientific">Streptomyces coffeae</name>
    <dbReference type="NCBI Taxonomy" id="621382"/>
    <lineage>
        <taxon>Bacteria</taxon>
        <taxon>Bacillati</taxon>
        <taxon>Actinomycetota</taxon>
        <taxon>Actinomycetes</taxon>
        <taxon>Kitasatosporales</taxon>
        <taxon>Streptomycetaceae</taxon>
        <taxon>Streptomyces</taxon>
    </lineage>
</organism>
<evidence type="ECO:0000313" key="3">
    <source>
        <dbReference type="EMBL" id="MBL1095501.1"/>
    </source>
</evidence>
<evidence type="ECO:0000256" key="2">
    <source>
        <dbReference type="SAM" id="Phobius"/>
    </source>
</evidence>
<feature type="region of interest" description="Disordered" evidence="1">
    <location>
        <begin position="61"/>
        <end position="106"/>
    </location>
</feature>
<feature type="transmembrane region" description="Helical" evidence="2">
    <location>
        <begin position="32"/>
        <end position="57"/>
    </location>
</feature>
<feature type="compositionally biased region" description="Low complexity" evidence="1">
    <location>
        <begin position="79"/>
        <end position="93"/>
    </location>
</feature>
<keyword evidence="2" id="KW-1133">Transmembrane helix</keyword>
<evidence type="ECO:0000313" key="4">
    <source>
        <dbReference type="Proteomes" id="UP000634229"/>
    </source>
</evidence>
<comment type="caution">
    <text evidence="3">The sequence shown here is derived from an EMBL/GenBank/DDBJ whole genome shotgun (WGS) entry which is preliminary data.</text>
</comment>
<gene>
    <name evidence="3" type="ORF">JK363_02175</name>
</gene>
<name>A0ABS1N6I5_9ACTN</name>
<evidence type="ECO:0000256" key="1">
    <source>
        <dbReference type="SAM" id="MobiDB-lite"/>
    </source>
</evidence>